<proteinExistence type="predicted"/>
<accession>A0A8K0DMB9</accession>
<keyword evidence="2" id="KW-1185">Reference proteome</keyword>
<gene>
    <name evidence="1" type="ORF">FNV43_RR24743</name>
</gene>
<evidence type="ECO:0000313" key="2">
    <source>
        <dbReference type="Proteomes" id="UP000796880"/>
    </source>
</evidence>
<dbReference type="Proteomes" id="UP000796880">
    <property type="component" value="Unassembled WGS sequence"/>
</dbReference>
<comment type="caution">
    <text evidence="1">The sequence shown here is derived from an EMBL/GenBank/DDBJ whole genome shotgun (WGS) entry which is preliminary data.</text>
</comment>
<sequence length="200" mass="22692">MVNPTKSNRYIVRFDSSMNRSGNSTRSDSWMVRSGRIIRRSDPTIQRLDLVGSTIFDYLTIRSDHSTIGSGRIFHICPSDGQIRPSKPNPTIPQSNLVEFAKSFHWVVSFDIQWSDPPYSTIGRLNLTIQRSDMVGSAISVHRMVGSDHPTIEFDRFLPFVVKMEGADYIGIAIVHDGSLVRMKNGTWEYASYKIGEVYE</sequence>
<name>A0A8K0DMB9_9ROSA</name>
<evidence type="ECO:0000313" key="1">
    <source>
        <dbReference type="EMBL" id="KAF3433640.1"/>
    </source>
</evidence>
<reference evidence="1" key="1">
    <citation type="submission" date="2020-03" db="EMBL/GenBank/DDBJ databases">
        <title>A high-quality chromosome-level genome assembly of a woody plant with both climbing and erect habits, Rhamnella rubrinervis.</title>
        <authorList>
            <person name="Lu Z."/>
            <person name="Yang Y."/>
            <person name="Zhu X."/>
            <person name="Sun Y."/>
        </authorList>
    </citation>
    <scope>NUCLEOTIDE SEQUENCE</scope>
    <source>
        <strain evidence="1">BYM</strain>
        <tissue evidence="1">Leaf</tissue>
    </source>
</reference>
<dbReference type="EMBL" id="VOIH02000011">
    <property type="protein sequence ID" value="KAF3433640.1"/>
    <property type="molecule type" value="Genomic_DNA"/>
</dbReference>
<dbReference type="AlphaFoldDB" id="A0A8K0DMB9"/>
<protein>
    <submittedName>
        <fullName evidence="1">Uncharacterized protein</fullName>
    </submittedName>
</protein>
<organism evidence="1 2">
    <name type="scientific">Rhamnella rubrinervis</name>
    <dbReference type="NCBI Taxonomy" id="2594499"/>
    <lineage>
        <taxon>Eukaryota</taxon>
        <taxon>Viridiplantae</taxon>
        <taxon>Streptophyta</taxon>
        <taxon>Embryophyta</taxon>
        <taxon>Tracheophyta</taxon>
        <taxon>Spermatophyta</taxon>
        <taxon>Magnoliopsida</taxon>
        <taxon>eudicotyledons</taxon>
        <taxon>Gunneridae</taxon>
        <taxon>Pentapetalae</taxon>
        <taxon>rosids</taxon>
        <taxon>fabids</taxon>
        <taxon>Rosales</taxon>
        <taxon>Rhamnaceae</taxon>
        <taxon>rhamnoid group</taxon>
        <taxon>Rhamneae</taxon>
        <taxon>Rhamnella</taxon>
    </lineage>
</organism>